<dbReference type="RefSeq" id="WP_110432333.1">
    <property type="nucleotide sequence ID" value="NZ_QGLR01000002.1"/>
</dbReference>
<dbReference type="OrthoDB" id="2664633at2"/>
<proteinExistence type="predicted"/>
<keyword evidence="7" id="KW-1185">Reference proteome</keyword>
<comment type="subcellular location">
    <subcellularLocation>
        <location evidence="1">Target cell</location>
        <location evidence="1">Target cell cytoplasm</location>
    </subcellularLocation>
</comment>
<evidence type="ECO:0000256" key="4">
    <source>
        <dbReference type="ARBA" id="ARBA00023026"/>
    </source>
</evidence>
<evidence type="ECO:0000313" key="7">
    <source>
        <dbReference type="Proteomes" id="UP000247932"/>
    </source>
</evidence>
<keyword evidence="4" id="KW-0843">Virulence</keyword>
<dbReference type="GO" id="GO:0090729">
    <property type="term" value="F:toxin activity"/>
    <property type="evidence" value="ECO:0007669"/>
    <property type="project" value="UniProtKB-KW"/>
</dbReference>
<dbReference type="InterPro" id="IPR006914">
    <property type="entry name" value="VENN_dom"/>
</dbReference>
<keyword evidence="3" id="KW-1266">Target cell cytoplasm</keyword>
<feature type="domain" description="VENN motif-containing" evidence="5">
    <location>
        <begin position="108"/>
        <end position="157"/>
    </location>
</feature>
<accession>A0A2V4E819</accession>
<sequence>MGNDFSKGVDSAVSIITGIITGDMTGGLAGASAPWLAEQIKLHTGHMGEDGKWQTDDIAGNLIAHAILGAVVAELQGNSALSGGVGAVSGELASKAIINTLYGGKDASELTEDEKQTISALSQLASGLAVAAGGGNFGDASAAISSSKNAVENNYLSVYEAKRKKDLEFKLKTGSLTEQEMIELLSIYEKDKITNEEIEQACVDLI</sequence>
<keyword evidence="2" id="KW-0800">Toxin</keyword>
<reference evidence="6 7" key="1">
    <citation type="submission" date="2018-05" db="EMBL/GenBank/DDBJ databases">
        <title>Reference genomes for bee gut microbiota database.</title>
        <authorList>
            <person name="Ellegaard K.M."/>
        </authorList>
    </citation>
    <scope>NUCLEOTIDE SEQUENCE [LARGE SCALE GENOMIC DNA]</scope>
    <source>
        <strain evidence="6 7">ESL0182</strain>
    </source>
</reference>
<gene>
    <name evidence="6" type="ORF">DKK70_00850</name>
</gene>
<evidence type="ECO:0000259" key="5">
    <source>
        <dbReference type="Pfam" id="PF04829"/>
    </source>
</evidence>
<evidence type="ECO:0000313" key="6">
    <source>
        <dbReference type="EMBL" id="PXZ08693.1"/>
    </source>
</evidence>
<name>A0A2V4E819_9GAMM</name>
<dbReference type="EMBL" id="QGLR01000002">
    <property type="protein sequence ID" value="PXZ08693.1"/>
    <property type="molecule type" value="Genomic_DNA"/>
</dbReference>
<dbReference type="Pfam" id="PF04829">
    <property type="entry name" value="PT-VENN"/>
    <property type="match status" value="1"/>
</dbReference>
<protein>
    <recommendedName>
        <fullName evidence="5">VENN motif-containing domain-containing protein</fullName>
    </recommendedName>
</protein>
<organism evidence="6 7">
    <name type="scientific">Gilliamella apicola</name>
    <dbReference type="NCBI Taxonomy" id="1196095"/>
    <lineage>
        <taxon>Bacteria</taxon>
        <taxon>Pseudomonadati</taxon>
        <taxon>Pseudomonadota</taxon>
        <taxon>Gammaproteobacteria</taxon>
        <taxon>Orbales</taxon>
        <taxon>Orbaceae</taxon>
        <taxon>Gilliamella</taxon>
    </lineage>
</organism>
<dbReference type="Proteomes" id="UP000247932">
    <property type="component" value="Unassembled WGS sequence"/>
</dbReference>
<evidence type="ECO:0000256" key="1">
    <source>
        <dbReference type="ARBA" id="ARBA00004219"/>
    </source>
</evidence>
<comment type="caution">
    <text evidence="6">The sequence shown here is derived from an EMBL/GenBank/DDBJ whole genome shotgun (WGS) entry which is preliminary data.</text>
</comment>
<evidence type="ECO:0000256" key="3">
    <source>
        <dbReference type="ARBA" id="ARBA00022913"/>
    </source>
</evidence>
<dbReference type="AlphaFoldDB" id="A0A2V4E819"/>
<evidence type="ECO:0000256" key="2">
    <source>
        <dbReference type="ARBA" id="ARBA00022656"/>
    </source>
</evidence>